<dbReference type="GO" id="GO:0005615">
    <property type="term" value="C:extracellular space"/>
    <property type="evidence" value="ECO:0007669"/>
    <property type="project" value="TreeGrafter"/>
</dbReference>
<evidence type="ECO:0000313" key="14">
    <source>
        <dbReference type="EnsemblMetazoa" id="Aqu2.1.33685_001"/>
    </source>
</evidence>
<keyword evidence="9" id="KW-0482">Metalloprotease</keyword>
<evidence type="ECO:0000256" key="8">
    <source>
        <dbReference type="ARBA" id="ARBA00022833"/>
    </source>
</evidence>
<sequence>MVEWKVLLLFVLHLSLCQSAKYQRTVKYNDEILIRCPTSVKGIKEFLQRDDIDVWRITPDGLADIRINKNLIQGTDIVTKQCTAVADVEALVQQFENMTASVKLHGQAQQEWHEEYHRYDEIYTWYRDLAEQCGDRCQFIPSIGKSFEDRDQPAFHVGDPVVGKIYFQCQIHAREWISGATCMYIADSLTNNPDGSERISNILQNVEIIFVPLVNPDGYEYSWNGDRLWRKNRQVNSGSSCRGVDLNRNYNDHWNQGGSSSNPCNDKYHGASAASEPETQHTQNYFRDNGPILGAIDWHSFSQLILRPYGWTNQDSPDEAQLKEIGDEMSAKIFDVFGKTYTSQKVIDLYPTSGIASDWFYGEDATSTNGAYRAAGYTLELRDTGEYAFLLPPEEA</sequence>
<evidence type="ECO:0000256" key="6">
    <source>
        <dbReference type="ARBA" id="ARBA00022729"/>
    </source>
</evidence>
<proteinExistence type="inferred from homology"/>
<accession>A0A1X7V0C7</accession>
<organism evidence="14">
    <name type="scientific">Amphimedon queenslandica</name>
    <name type="common">Sponge</name>
    <dbReference type="NCBI Taxonomy" id="400682"/>
    <lineage>
        <taxon>Eukaryota</taxon>
        <taxon>Metazoa</taxon>
        <taxon>Porifera</taxon>
        <taxon>Demospongiae</taxon>
        <taxon>Heteroscleromorpha</taxon>
        <taxon>Haplosclerida</taxon>
        <taxon>Niphatidae</taxon>
        <taxon>Amphimedon</taxon>
    </lineage>
</organism>
<dbReference type="GO" id="GO:0008270">
    <property type="term" value="F:zinc ion binding"/>
    <property type="evidence" value="ECO:0007669"/>
    <property type="project" value="InterPro"/>
</dbReference>
<dbReference type="Pfam" id="PF00246">
    <property type="entry name" value="Peptidase_M14"/>
    <property type="match status" value="1"/>
</dbReference>
<feature type="compositionally biased region" description="Polar residues" evidence="11">
    <location>
        <begin position="255"/>
        <end position="264"/>
    </location>
</feature>
<feature type="chain" id="PRO_5013095579" description="Peptidase M14 domain-containing protein" evidence="12">
    <location>
        <begin position="20"/>
        <end position="396"/>
    </location>
</feature>
<comment type="cofactor">
    <cofactor evidence="1">
        <name>Zn(2+)</name>
        <dbReference type="ChEBI" id="CHEBI:29105"/>
    </cofactor>
</comment>
<reference evidence="14" key="1">
    <citation type="submission" date="2017-05" db="UniProtKB">
        <authorList>
            <consortium name="EnsemblMetazoa"/>
        </authorList>
    </citation>
    <scope>IDENTIFICATION</scope>
</reference>
<dbReference type="InParanoid" id="A0A1X7V0C7"/>
<keyword evidence="6 12" id="KW-0732">Signal</keyword>
<keyword evidence="5" id="KW-0479">Metal-binding</keyword>
<evidence type="ECO:0000256" key="12">
    <source>
        <dbReference type="SAM" id="SignalP"/>
    </source>
</evidence>
<feature type="signal peptide" evidence="12">
    <location>
        <begin position="1"/>
        <end position="19"/>
    </location>
</feature>
<dbReference type="AlphaFoldDB" id="A0A1X7V0C7"/>
<dbReference type="GO" id="GO:0006508">
    <property type="term" value="P:proteolysis"/>
    <property type="evidence" value="ECO:0007669"/>
    <property type="project" value="UniProtKB-KW"/>
</dbReference>
<keyword evidence="4" id="KW-0645">Protease</keyword>
<dbReference type="SUPFAM" id="SSF53187">
    <property type="entry name" value="Zn-dependent exopeptidases"/>
    <property type="match status" value="1"/>
</dbReference>
<evidence type="ECO:0000256" key="5">
    <source>
        <dbReference type="ARBA" id="ARBA00022723"/>
    </source>
</evidence>
<dbReference type="FunCoup" id="A0A1X7V0C7">
    <property type="interactions" value="9"/>
</dbReference>
<dbReference type="EnsemblMetazoa" id="Aqu2.1.33685_001">
    <property type="protein sequence ID" value="Aqu2.1.33685_001"/>
    <property type="gene ID" value="Aqu2.1.33685"/>
</dbReference>
<keyword evidence="8" id="KW-0862">Zinc</keyword>
<evidence type="ECO:0000256" key="7">
    <source>
        <dbReference type="ARBA" id="ARBA00022801"/>
    </source>
</evidence>
<keyword evidence="7" id="KW-0378">Hydrolase</keyword>
<feature type="region of interest" description="Disordered" evidence="11">
    <location>
        <begin position="255"/>
        <end position="282"/>
    </location>
</feature>
<dbReference type="SMART" id="SM00631">
    <property type="entry name" value="Zn_pept"/>
    <property type="match status" value="1"/>
</dbReference>
<evidence type="ECO:0000256" key="9">
    <source>
        <dbReference type="ARBA" id="ARBA00023049"/>
    </source>
</evidence>
<dbReference type="OrthoDB" id="3626597at2759"/>
<evidence type="ECO:0000256" key="4">
    <source>
        <dbReference type="ARBA" id="ARBA00022670"/>
    </source>
</evidence>
<dbReference type="InterPro" id="IPR000834">
    <property type="entry name" value="Peptidase_M14"/>
</dbReference>
<evidence type="ECO:0000256" key="1">
    <source>
        <dbReference type="ARBA" id="ARBA00001947"/>
    </source>
</evidence>
<evidence type="ECO:0000256" key="2">
    <source>
        <dbReference type="ARBA" id="ARBA00005988"/>
    </source>
</evidence>
<evidence type="ECO:0000256" key="11">
    <source>
        <dbReference type="SAM" id="MobiDB-lite"/>
    </source>
</evidence>
<evidence type="ECO:0000256" key="10">
    <source>
        <dbReference type="PROSITE-ProRule" id="PRU01379"/>
    </source>
</evidence>
<dbReference type="PRINTS" id="PR00765">
    <property type="entry name" value="CRBOXYPTASEA"/>
</dbReference>
<dbReference type="PROSITE" id="PS52035">
    <property type="entry name" value="PEPTIDASE_M14"/>
    <property type="match status" value="1"/>
</dbReference>
<dbReference type="eggNOG" id="KOG2650">
    <property type="taxonomic scope" value="Eukaryota"/>
</dbReference>
<feature type="active site" description="Proton donor/acceptor" evidence="10">
    <location>
        <position position="380"/>
    </location>
</feature>
<protein>
    <recommendedName>
        <fullName evidence="13">Peptidase M14 domain-containing protein</fullName>
    </recommendedName>
</protein>
<dbReference type="FunFam" id="3.40.630.10:FF:000084">
    <property type="entry name" value="Carboxypeptidase B2"/>
    <property type="match status" value="1"/>
</dbReference>
<dbReference type="PANTHER" id="PTHR11705">
    <property type="entry name" value="PROTEASE FAMILY M14 CARBOXYPEPTIDASE A,B"/>
    <property type="match status" value="1"/>
</dbReference>
<keyword evidence="3" id="KW-0121">Carboxypeptidase</keyword>
<name>A0A1X7V0C7_AMPQE</name>
<dbReference type="GO" id="GO:0004181">
    <property type="term" value="F:metallocarboxypeptidase activity"/>
    <property type="evidence" value="ECO:0007669"/>
    <property type="project" value="InterPro"/>
</dbReference>
<evidence type="ECO:0000259" key="13">
    <source>
        <dbReference type="PROSITE" id="PS52035"/>
    </source>
</evidence>
<dbReference type="PANTHER" id="PTHR11705:SF143">
    <property type="entry name" value="SLL0236 PROTEIN"/>
    <property type="match status" value="1"/>
</dbReference>
<dbReference type="CDD" id="cd03860">
    <property type="entry name" value="M14_CP_A-B_like"/>
    <property type="match status" value="1"/>
</dbReference>
<dbReference type="Gene3D" id="3.40.630.10">
    <property type="entry name" value="Zn peptidases"/>
    <property type="match status" value="1"/>
</dbReference>
<evidence type="ECO:0000256" key="3">
    <source>
        <dbReference type="ARBA" id="ARBA00022645"/>
    </source>
</evidence>
<comment type="similarity">
    <text evidence="2 10">Belongs to the peptidase M14 family.</text>
</comment>
<feature type="domain" description="Peptidase M14" evidence="13">
    <location>
        <begin position="115"/>
        <end position="396"/>
    </location>
</feature>